<feature type="domain" description="Integrase catalytic" evidence="2">
    <location>
        <begin position="176"/>
        <end position="339"/>
    </location>
</feature>
<proteinExistence type="predicted"/>
<protein>
    <submittedName>
        <fullName evidence="3">IS30 family (Tra8)</fullName>
    </submittedName>
</protein>
<keyword evidence="4" id="KW-1185">Reference proteome</keyword>
<dbReference type="PANTHER" id="PTHR10948:SF23">
    <property type="entry name" value="TRANSPOSASE INSI FOR INSERTION SEQUENCE ELEMENT IS30A-RELATED"/>
    <property type="match status" value="1"/>
</dbReference>
<evidence type="ECO:0000313" key="4">
    <source>
        <dbReference type="Proteomes" id="UP001314166"/>
    </source>
</evidence>
<accession>A0ABM9MXG8</accession>
<name>A0ABM9MXG8_9LACO</name>
<keyword evidence="1" id="KW-0233">DNA recombination</keyword>
<dbReference type="PANTHER" id="PTHR10948">
    <property type="entry name" value="TRANSPOSASE"/>
    <property type="match status" value="1"/>
</dbReference>
<organism evidence="3 4">
    <name type="scientific">Fructobacillus evanidus</name>
    <dbReference type="NCBI Taxonomy" id="3064281"/>
    <lineage>
        <taxon>Bacteria</taxon>
        <taxon>Bacillati</taxon>
        <taxon>Bacillota</taxon>
        <taxon>Bacilli</taxon>
        <taxon>Lactobacillales</taxon>
        <taxon>Lactobacillaceae</taxon>
        <taxon>Fructobacillus</taxon>
    </lineage>
</organism>
<evidence type="ECO:0000256" key="1">
    <source>
        <dbReference type="ARBA" id="ARBA00023172"/>
    </source>
</evidence>
<dbReference type="InterPro" id="IPR053392">
    <property type="entry name" value="Transposase_IS30-like"/>
</dbReference>
<evidence type="ECO:0000259" key="2">
    <source>
        <dbReference type="PROSITE" id="PS50994"/>
    </source>
</evidence>
<dbReference type="NCBIfam" id="NF033563">
    <property type="entry name" value="transpos_IS30"/>
    <property type="match status" value="1"/>
</dbReference>
<evidence type="ECO:0000313" key="3">
    <source>
        <dbReference type="EMBL" id="CAK1247199.1"/>
    </source>
</evidence>
<dbReference type="Pfam" id="PF13936">
    <property type="entry name" value="HTH_38"/>
    <property type="match status" value="1"/>
</dbReference>
<dbReference type="Gene3D" id="3.30.420.10">
    <property type="entry name" value="Ribonuclease H-like superfamily/Ribonuclease H"/>
    <property type="match status" value="1"/>
</dbReference>
<dbReference type="InterPro" id="IPR025246">
    <property type="entry name" value="IS30-like_HTH"/>
</dbReference>
<dbReference type="RefSeq" id="WP_421823467.1">
    <property type="nucleotide sequence ID" value="NZ_CAUZLH010000003.1"/>
</dbReference>
<sequence length="350" mass="41115">MDCRHLTLEDRVKLETWIGEGYSLSQIATRLGFARSTITREIQRAAKQQRMGLRLPVNRAKKMYRALSAHQLAEYNKHSKIRMRPRKLSNHRATIIKKRILEDKWSPEQIVYSSRNFGVSVRCIYNWINHNKIEGLSNKSLRLKGKRYKRALSQKVMKSLHQSNSDKRAVIQQHTIERRPMAIERREVFGHWELDGVESMQSSHLLLTFVERKTRYAEVLLVKNKYAYSISEAIEVFLTKYQGSVKSVTCDRGTEFLAAMTQRVFQKHHIKYYYAHAYSPHERGSNENFNRALREYFPKKTNFAHISPVKLQKAVMSINTRPMALHGFKTRLSAFKRHLSYQHLHVTGIT</sequence>
<gene>
    <name evidence="3" type="ORF">R55214_HHFBAMCI_01110</name>
</gene>
<dbReference type="EMBL" id="CAUZMB010000006">
    <property type="protein sequence ID" value="CAK1247199.1"/>
    <property type="molecule type" value="Genomic_DNA"/>
</dbReference>
<dbReference type="InterPro" id="IPR012337">
    <property type="entry name" value="RNaseH-like_sf"/>
</dbReference>
<dbReference type="Proteomes" id="UP001314166">
    <property type="component" value="Unassembled WGS sequence"/>
</dbReference>
<dbReference type="InterPro" id="IPR036397">
    <property type="entry name" value="RNaseH_sf"/>
</dbReference>
<reference evidence="3 4" key="1">
    <citation type="submission" date="2023-10" db="EMBL/GenBank/DDBJ databases">
        <authorList>
            <person name="Botero Cardona J."/>
        </authorList>
    </citation>
    <scope>NUCLEOTIDE SEQUENCE [LARGE SCALE GENOMIC DNA]</scope>
    <source>
        <strain evidence="3 4">R-55214</strain>
    </source>
</reference>
<dbReference type="SUPFAM" id="SSF53098">
    <property type="entry name" value="Ribonuclease H-like"/>
    <property type="match status" value="1"/>
</dbReference>
<dbReference type="PROSITE" id="PS50994">
    <property type="entry name" value="INTEGRASE"/>
    <property type="match status" value="1"/>
</dbReference>
<comment type="caution">
    <text evidence="3">The sequence shown here is derived from an EMBL/GenBank/DDBJ whole genome shotgun (WGS) entry which is preliminary data.</text>
</comment>
<dbReference type="InterPro" id="IPR001584">
    <property type="entry name" value="Integrase_cat-core"/>
</dbReference>
<dbReference type="InterPro" id="IPR051917">
    <property type="entry name" value="Transposase-Integrase"/>
</dbReference>